<dbReference type="KEGG" id="eus:EUTSA_v10002893mg"/>
<evidence type="ECO:0000259" key="1">
    <source>
        <dbReference type="Pfam" id="PF14111"/>
    </source>
</evidence>
<dbReference type="Proteomes" id="UP000030689">
    <property type="component" value="Unassembled WGS sequence"/>
</dbReference>
<feature type="domain" description="DUF4283" evidence="1">
    <location>
        <begin position="37"/>
        <end position="87"/>
    </location>
</feature>
<accession>V4MYC8</accession>
<dbReference type="PANTHER" id="PTHR31286">
    <property type="entry name" value="GLYCINE-RICH CELL WALL STRUCTURAL PROTEIN 1.8-LIKE"/>
    <property type="match status" value="1"/>
</dbReference>
<dbReference type="eggNOG" id="KOG1075">
    <property type="taxonomic scope" value="Eukaryota"/>
</dbReference>
<keyword evidence="3" id="KW-1185">Reference proteome</keyword>
<name>V4MYC8_EUTSA</name>
<dbReference type="AlphaFoldDB" id="V4MYC8"/>
<proteinExistence type="predicted"/>
<dbReference type="STRING" id="72664.V4MYC8"/>
<dbReference type="OMA" id="HGASECT"/>
<protein>
    <recommendedName>
        <fullName evidence="1">DUF4283 domain-containing protein</fullName>
    </recommendedName>
</protein>
<organism evidence="2 3">
    <name type="scientific">Eutrema salsugineum</name>
    <name type="common">Saltwater cress</name>
    <name type="synonym">Sisymbrium salsugineum</name>
    <dbReference type="NCBI Taxonomy" id="72664"/>
    <lineage>
        <taxon>Eukaryota</taxon>
        <taxon>Viridiplantae</taxon>
        <taxon>Streptophyta</taxon>
        <taxon>Embryophyta</taxon>
        <taxon>Tracheophyta</taxon>
        <taxon>Spermatophyta</taxon>
        <taxon>Magnoliopsida</taxon>
        <taxon>eudicotyledons</taxon>
        <taxon>Gunneridae</taxon>
        <taxon>Pentapetalae</taxon>
        <taxon>rosids</taxon>
        <taxon>malvids</taxon>
        <taxon>Brassicales</taxon>
        <taxon>Brassicaceae</taxon>
        <taxon>Eutremeae</taxon>
        <taxon>Eutrema</taxon>
    </lineage>
</organism>
<feature type="non-terminal residue" evidence="2">
    <location>
        <position position="393"/>
    </location>
</feature>
<dbReference type="Pfam" id="PF14111">
    <property type="entry name" value="DUF4283"/>
    <property type="match status" value="1"/>
</dbReference>
<sequence>MAGSSEFKWAKSLHSSCKIKQSSVPVIVYEAGRPRDRKVTIQNLSSNAFLFYIPSAALRRKVLQHELWRVGDSPFFVTEWKASFSLDSPSLHRAPIWAKIHNLVTDEGMSFIAKPLGVVVDVKPFLSFNSTEIKVIADLTQKLPDSMEIEREDGEVVILSISYPWLPPFCSICEEIGHKEALCPKGADVRIGKVKESLKNASVSTQCWVKKSQSPNVPAVPTSKEDVSLDGSVLKAQDGVQSVVVQSGDSVQDGQSAADQSVDYTQDTQMVVVQSGAPVQDVQSVVVQSGDPKQDSQLVVYQSGGSVQEVKSVVVQSSVPKQDSQLVVVQSGNSVKDVQSVVVQSGGSVQDVGFATPMDPVGEASTAYVNVVKEASSKPLSSAPTVRLGSDST</sequence>
<dbReference type="InterPro" id="IPR040256">
    <property type="entry name" value="At4g02000-like"/>
</dbReference>
<dbReference type="PANTHER" id="PTHR31286:SF159">
    <property type="entry name" value="DUF4283 DOMAIN-CONTAINING PROTEIN"/>
    <property type="match status" value="1"/>
</dbReference>
<dbReference type="InterPro" id="IPR025558">
    <property type="entry name" value="DUF4283"/>
</dbReference>
<dbReference type="EMBL" id="KI517609">
    <property type="protein sequence ID" value="ESQ37536.1"/>
    <property type="molecule type" value="Genomic_DNA"/>
</dbReference>
<dbReference type="Gramene" id="ESQ37536">
    <property type="protein sequence ID" value="ESQ37536"/>
    <property type="gene ID" value="EUTSA_v10002893mg"/>
</dbReference>
<evidence type="ECO:0000313" key="2">
    <source>
        <dbReference type="EMBL" id="ESQ37536.1"/>
    </source>
</evidence>
<reference evidence="2 3" key="1">
    <citation type="journal article" date="2013" name="Front. Plant Sci.">
        <title>The Reference Genome of the Halophytic Plant Eutrema salsugineum.</title>
        <authorList>
            <person name="Yang R."/>
            <person name="Jarvis D.E."/>
            <person name="Chen H."/>
            <person name="Beilstein M.A."/>
            <person name="Grimwood J."/>
            <person name="Jenkins J."/>
            <person name="Shu S."/>
            <person name="Prochnik S."/>
            <person name="Xin M."/>
            <person name="Ma C."/>
            <person name="Schmutz J."/>
            <person name="Wing R.A."/>
            <person name="Mitchell-Olds T."/>
            <person name="Schumaker K.S."/>
            <person name="Wang X."/>
        </authorList>
    </citation>
    <scope>NUCLEOTIDE SEQUENCE [LARGE SCALE GENOMIC DNA]</scope>
</reference>
<evidence type="ECO:0000313" key="3">
    <source>
        <dbReference type="Proteomes" id="UP000030689"/>
    </source>
</evidence>
<gene>
    <name evidence="2" type="ORF">EUTSA_v10002893mg</name>
</gene>